<reference evidence="2 3" key="1">
    <citation type="journal article" date="2018" name="Nat. Biotechnol.">
        <title>A standardized bacterial taxonomy based on genome phylogeny substantially revises the tree of life.</title>
        <authorList>
            <person name="Parks D.H."/>
            <person name="Chuvochina M."/>
            <person name="Waite D.W."/>
            <person name="Rinke C."/>
            <person name="Skarshewski A."/>
            <person name="Chaumeil P.A."/>
            <person name="Hugenholtz P."/>
        </authorList>
    </citation>
    <scope>NUCLEOTIDE SEQUENCE [LARGE SCALE GENOMIC DNA]</scope>
    <source>
        <strain evidence="2">UBA11306</strain>
    </source>
</reference>
<evidence type="ECO:0000313" key="2">
    <source>
        <dbReference type="EMBL" id="HCS93215.1"/>
    </source>
</evidence>
<organism evidence="2 3">
    <name type="scientific">Bavariicoccus seileri</name>
    <dbReference type="NCBI Taxonomy" id="549685"/>
    <lineage>
        <taxon>Bacteria</taxon>
        <taxon>Bacillati</taxon>
        <taxon>Bacillota</taxon>
        <taxon>Bacilli</taxon>
        <taxon>Lactobacillales</taxon>
        <taxon>Enterococcaceae</taxon>
        <taxon>Bavariicoccus</taxon>
    </lineage>
</organism>
<dbReference type="InterPro" id="IPR025948">
    <property type="entry name" value="HTH-like_dom"/>
</dbReference>
<name>A0A3D4S305_9ENTE</name>
<dbReference type="Proteomes" id="UP000262195">
    <property type="component" value="Unassembled WGS sequence"/>
</dbReference>
<evidence type="ECO:0000313" key="3">
    <source>
        <dbReference type="Proteomes" id="UP000262195"/>
    </source>
</evidence>
<feature type="domain" description="HTH-like" evidence="1">
    <location>
        <begin position="66"/>
        <end position="105"/>
    </location>
</feature>
<evidence type="ECO:0000259" key="1">
    <source>
        <dbReference type="Pfam" id="PF13276"/>
    </source>
</evidence>
<dbReference type="AlphaFoldDB" id="A0A3D4S305"/>
<dbReference type="EMBL" id="DQHO01000003">
    <property type="protein sequence ID" value="HCS93215.1"/>
    <property type="molecule type" value="Genomic_DNA"/>
</dbReference>
<dbReference type="STRING" id="1121105.GCA_000421665_00289"/>
<comment type="caution">
    <text evidence="2">The sequence shown here is derived from an EMBL/GenBank/DDBJ whole genome shotgun (WGS) entry which is preliminary data.</text>
</comment>
<sequence>MKKCLSKKVKSFLGKSECLPRKAQTKLAVELKEEGFRLKDIFLVVRIPEATYHYHVKNFGKEDPDTELKKRITHLFQAFHERYGYKRITNELKKLGYCINHKKVY</sequence>
<protein>
    <recommendedName>
        <fullName evidence="1">HTH-like domain-containing protein</fullName>
    </recommendedName>
</protein>
<gene>
    <name evidence="2" type="ORF">DIW15_00715</name>
</gene>
<dbReference type="Pfam" id="PF13276">
    <property type="entry name" value="HTH_21"/>
    <property type="match status" value="1"/>
</dbReference>
<accession>A0A3D4S305</accession>
<proteinExistence type="predicted"/>